<accession>A0A9X2UJA7</accession>
<evidence type="ECO:0000313" key="3">
    <source>
        <dbReference type="EMBL" id="MCS4035791.1"/>
    </source>
</evidence>
<dbReference type="Proteomes" id="UP001155110">
    <property type="component" value="Unassembled WGS sequence"/>
</dbReference>
<proteinExistence type="predicted"/>
<evidence type="ECO:0000313" key="6">
    <source>
        <dbReference type="Proteomes" id="UP001155040"/>
    </source>
</evidence>
<dbReference type="Proteomes" id="UP001155040">
    <property type="component" value="Unassembled WGS sequence"/>
</dbReference>
<evidence type="ECO:0000313" key="2">
    <source>
        <dbReference type="EMBL" id="MCS3863923.1"/>
    </source>
</evidence>
<reference evidence="3" key="1">
    <citation type="submission" date="2022-08" db="EMBL/GenBank/DDBJ databases">
        <title>Genomic Encyclopedia of Type Strains, Phase V (KMG-V): Genome sequencing to study the core and pangenomes of soil and plant-associated prokaryotes.</title>
        <authorList>
            <person name="Whitman W."/>
        </authorList>
    </citation>
    <scope>NUCLEOTIDE SEQUENCE</scope>
    <source>
        <strain evidence="2">SP2016B</strain>
        <strain evidence="5">SP3002</strain>
        <strain evidence="3">SP3012</strain>
        <strain evidence="4">SP3026</strain>
    </source>
</reference>
<evidence type="ECO:0000313" key="4">
    <source>
        <dbReference type="EMBL" id="MCS4120147.1"/>
    </source>
</evidence>
<evidence type="ECO:0000256" key="1">
    <source>
        <dbReference type="SAM" id="MobiDB-lite"/>
    </source>
</evidence>
<dbReference type="AlphaFoldDB" id="A0A9X2UJA7"/>
<feature type="compositionally biased region" description="Basic and acidic residues" evidence="1">
    <location>
        <begin position="23"/>
        <end position="32"/>
    </location>
</feature>
<comment type="caution">
    <text evidence="3">The sequence shown here is derived from an EMBL/GenBank/DDBJ whole genome shotgun (WGS) entry which is preliminary data.</text>
</comment>
<gene>
    <name evidence="4" type="ORF">GGP45_000465</name>
    <name evidence="2" type="ORF">GGP82_000454</name>
    <name evidence="5" type="ORF">GGP99_001497</name>
    <name evidence="3" type="ORF">GGQ01_000840</name>
</gene>
<dbReference type="EMBL" id="JANTZM010000006">
    <property type="protein sequence ID" value="MCS4157537.1"/>
    <property type="molecule type" value="Genomic_DNA"/>
</dbReference>
<dbReference type="EMBL" id="JANUBF010000004">
    <property type="protein sequence ID" value="MCS4035791.1"/>
    <property type="molecule type" value="Genomic_DNA"/>
</dbReference>
<dbReference type="Proteomes" id="UP001155034">
    <property type="component" value="Unassembled WGS sequence"/>
</dbReference>
<dbReference type="EMBL" id="JANUBL010000001">
    <property type="protein sequence ID" value="MCS4120147.1"/>
    <property type="molecule type" value="Genomic_DNA"/>
</dbReference>
<feature type="region of interest" description="Disordered" evidence="1">
    <location>
        <begin position="1"/>
        <end position="51"/>
    </location>
</feature>
<sequence>MPETRATLNSVTLHHTNENGASDPKRSPHEMSSKGYSLRPDTSASVGPCPS</sequence>
<name>A0A9X2UJA7_9BACT</name>
<dbReference type="Proteomes" id="UP001155144">
    <property type="component" value="Unassembled WGS sequence"/>
</dbReference>
<organism evidence="3 6">
    <name type="scientific">Salinibacter ruber</name>
    <dbReference type="NCBI Taxonomy" id="146919"/>
    <lineage>
        <taxon>Bacteria</taxon>
        <taxon>Pseudomonadati</taxon>
        <taxon>Rhodothermota</taxon>
        <taxon>Rhodothermia</taxon>
        <taxon>Rhodothermales</taxon>
        <taxon>Salinibacteraceae</taxon>
        <taxon>Salinibacter</taxon>
    </lineage>
</organism>
<dbReference type="EMBL" id="JANTYZ010000001">
    <property type="protein sequence ID" value="MCS3863923.1"/>
    <property type="molecule type" value="Genomic_DNA"/>
</dbReference>
<feature type="compositionally biased region" description="Polar residues" evidence="1">
    <location>
        <begin position="1"/>
        <end position="20"/>
    </location>
</feature>
<protein>
    <submittedName>
        <fullName evidence="3">Uncharacterized protein</fullName>
    </submittedName>
</protein>
<evidence type="ECO:0000313" key="5">
    <source>
        <dbReference type="EMBL" id="MCS4157537.1"/>
    </source>
</evidence>